<reference evidence="3" key="1">
    <citation type="submission" date="2022-11" db="UniProtKB">
        <authorList>
            <consortium name="WormBaseParasite"/>
        </authorList>
    </citation>
    <scope>IDENTIFICATION</scope>
</reference>
<organism evidence="2 3">
    <name type="scientific">Panagrolaimus superbus</name>
    <dbReference type="NCBI Taxonomy" id="310955"/>
    <lineage>
        <taxon>Eukaryota</taxon>
        <taxon>Metazoa</taxon>
        <taxon>Ecdysozoa</taxon>
        <taxon>Nematoda</taxon>
        <taxon>Chromadorea</taxon>
        <taxon>Rhabditida</taxon>
        <taxon>Tylenchina</taxon>
        <taxon>Panagrolaimomorpha</taxon>
        <taxon>Panagrolaimoidea</taxon>
        <taxon>Panagrolaimidae</taxon>
        <taxon>Panagrolaimus</taxon>
    </lineage>
</organism>
<sequence length="132" mass="14457">MLSCWNSDRHQRPTFAQLVTKLSSFENRINGIYEKDVEGASALYQSTSNLTGDTNGFSSSPAFIIPSPPSSLPPQLSFEDFLKINGLQYCQRQLEAYGIYSMAGLTQCSHSDLLSIGLPSDDAVTYCTTSSK</sequence>
<dbReference type="InterPro" id="IPR054590">
    <property type="entry name" value="EPH_SAM"/>
</dbReference>
<evidence type="ECO:0000313" key="3">
    <source>
        <dbReference type="WBParaSite" id="PSU_v2.g13690.t1"/>
    </source>
</evidence>
<proteinExistence type="predicted"/>
<accession>A0A914Y381</accession>
<protein>
    <recommendedName>
        <fullName evidence="1">Ephrin receptor 1 SAM domain-containing protein</fullName>
    </recommendedName>
</protein>
<dbReference type="WBParaSite" id="PSU_v2.g13690.t1">
    <property type="protein sequence ID" value="PSU_v2.g13690.t1"/>
    <property type="gene ID" value="PSU_v2.g13690"/>
</dbReference>
<evidence type="ECO:0000313" key="2">
    <source>
        <dbReference type="Proteomes" id="UP000887577"/>
    </source>
</evidence>
<dbReference type="Pfam" id="PF22993">
    <property type="entry name" value="SAM_EPH"/>
    <property type="match status" value="1"/>
</dbReference>
<evidence type="ECO:0000259" key="1">
    <source>
        <dbReference type="Pfam" id="PF22993"/>
    </source>
</evidence>
<dbReference type="AlphaFoldDB" id="A0A914Y381"/>
<dbReference type="Proteomes" id="UP000887577">
    <property type="component" value="Unplaced"/>
</dbReference>
<keyword evidence="2" id="KW-1185">Reference proteome</keyword>
<feature type="domain" description="Ephrin receptor 1 SAM" evidence="1">
    <location>
        <begin position="72"/>
        <end position="124"/>
    </location>
</feature>
<name>A0A914Y381_9BILA</name>